<dbReference type="EMBL" id="JAECZC010000005">
    <property type="protein sequence ID" value="MBH8561497.1"/>
    <property type="molecule type" value="Genomic_DNA"/>
</dbReference>
<sequence length="208" mass="23310">MLDNRMMAFGVENALCSLNLRLNQACKTEKCLISLEDAGLDTGGVTFTRVDSLSKNHLIVANTDVDAQKMVESRVEVYRSQEFDKPTNAKAKFLEGCCRVDSFHHHDQFCSVYPSQDSCLSFLKEIINSALNIVSIAAKQLSRSSLCYNQSLVAKYFWHFWLISCTGKGCYGVDCYSKQVLIQAHQTANQSGCYITDKHSIPDLNVEL</sequence>
<gene>
    <name evidence="1" type="ORF">I8748_04775</name>
</gene>
<evidence type="ECO:0000313" key="1">
    <source>
        <dbReference type="EMBL" id="MBH8561497.1"/>
    </source>
</evidence>
<dbReference type="Proteomes" id="UP000632766">
    <property type="component" value="Unassembled WGS sequence"/>
</dbReference>
<accession>A0A8J7HQF9</accession>
<reference evidence="1 2" key="1">
    <citation type="journal article" date="2021" name="Int. J. Syst. Evol. Microbiol.">
        <title>Amazonocrinis nigriterrae gen. nov., sp. nov., Atlanticothrix silvestris gen. nov., sp. nov. and Dendronalium phyllosphericum gen. nov., sp. nov., nostocacean cyanobacteria from Brazilian environments.</title>
        <authorList>
            <person name="Alvarenga D.O."/>
            <person name="Andreote A.P.D."/>
            <person name="Branco L.H.Z."/>
            <person name="Delbaje E."/>
            <person name="Cruz R.B."/>
            <person name="Varani A.M."/>
            <person name="Fiore M.F."/>
        </authorList>
    </citation>
    <scope>NUCLEOTIDE SEQUENCE [LARGE SCALE GENOMIC DNA]</scope>
    <source>
        <strain evidence="1 2">CENA67</strain>
    </source>
</reference>
<keyword evidence="2" id="KW-1185">Reference proteome</keyword>
<organism evidence="1 2">
    <name type="scientific">Amazonocrinis nigriterrae CENA67</name>
    <dbReference type="NCBI Taxonomy" id="2794033"/>
    <lineage>
        <taxon>Bacteria</taxon>
        <taxon>Bacillati</taxon>
        <taxon>Cyanobacteriota</taxon>
        <taxon>Cyanophyceae</taxon>
        <taxon>Nostocales</taxon>
        <taxon>Nostocaceae</taxon>
        <taxon>Amazonocrinis</taxon>
        <taxon>Amazonocrinis nigriterrae</taxon>
    </lineage>
</organism>
<dbReference type="AlphaFoldDB" id="A0A8J7HQF9"/>
<proteinExistence type="predicted"/>
<name>A0A8J7HQF9_9NOST</name>
<protein>
    <submittedName>
        <fullName evidence="1">Uncharacterized protein</fullName>
    </submittedName>
</protein>
<comment type="caution">
    <text evidence="1">The sequence shown here is derived from an EMBL/GenBank/DDBJ whole genome shotgun (WGS) entry which is preliminary data.</text>
</comment>
<evidence type="ECO:0000313" key="2">
    <source>
        <dbReference type="Proteomes" id="UP000632766"/>
    </source>
</evidence>
<dbReference type="RefSeq" id="WP_198123511.1">
    <property type="nucleotide sequence ID" value="NZ_JAECZC010000005.1"/>
</dbReference>